<dbReference type="EMBL" id="MUKB01000129">
    <property type="protein sequence ID" value="OPX17412.1"/>
    <property type="molecule type" value="Genomic_DNA"/>
</dbReference>
<dbReference type="GO" id="GO:0016020">
    <property type="term" value="C:membrane"/>
    <property type="evidence" value="ECO:0007669"/>
    <property type="project" value="UniProtKB-SubCell"/>
</dbReference>
<keyword evidence="4 5" id="KW-0472">Membrane</keyword>
<feature type="transmembrane region" description="Helical" evidence="5">
    <location>
        <begin position="64"/>
        <end position="84"/>
    </location>
</feature>
<gene>
    <name evidence="7" type="ORF">BXT86_06620</name>
</gene>
<dbReference type="Pfam" id="PF04893">
    <property type="entry name" value="Yip1"/>
    <property type="match status" value="1"/>
</dbReference>
<keyword evidence="2 5" id="KW-0812">Transmembrane</keyword>
<feature type="non-terminal residue" evidence="7">
    <location>
        <position position="1"/>
    </location>
</feature>
<evidence type="ECO:0000313" key="7">
    <source>
        <dbReference type="EMBL" id="OPX17412.1"/>
    </source>
</evidence>
<dbReference type="InterPro" id="IPR006977">
    <property type="entry name" value="Yip1_dom"/>
</dbReference>
<accession>A0A1V4QDW5</accession>
<keyword evidence="3 5" id="KW-1133">Transmembrane helix</keyword>
<dbReference type="Proteomes" id="UP000191663">
    <property type="component" value="Unassembled WGS sequence"/>
</dbReference>
<evidence type="ECO:0000256" key="4">
    <source>
        <dbReference type="ARBA" id="ARBA00023136"/>
    </source>
</evidence>
<reference evidence="8" key="1">
    <citation type="submission" date="2017-01" db="EMBL/GenBank/DDBJ databases">
        <title>Novel pathways for hydrocarbon cycling and metabolic interdependencies in hydrothermal sediment communities.</title>
        <authorList>
            <person name="Dombrowski N."/>
            <person name="Seitz K."/>
            <person name="Teske A."/>
            <person name="Baker B."/>
        </authorList>
    </citation>
    <scope>NUCLEOTIDE SEQUENCE [LARGE SCALE GENOMIC DNA]</scope>
</reference>
<sequence>IPLAAIPAFFGLLGYAITFRIFFGFVLIWAIVLYILTLVGLYIEGIVINALAPSFGSQQNSTNAFKLAVYAYTPAFIAGILRIFPLLGVLVFLISLYGLYLLYLGLPVMMETPKEKVVGYLVVIIIVLIIIYALIA</sequence>
<feature type="domain" description="Yip1" evidence="6">
    <location>
        <begin position="4"/>
        <end position="134"/>
    </location>
</feature>
<name>A0A1V4QDW5_UNCW3</name>
<evidence type="ECO:0000256" key="5">
    <source>
        <dbReference type="SAM" id="Phobius"/>
    </source>
</evidence>
<evidence type="ECO:0000313" key="8">
    <source>
        <dbReference type="Proteomes" id="UP000191663"/>
    </source>
</evidence>
<feature type="transmembrane region" description="Helical" evidence="5">
    <location>
        <begin position="90"/>
        <end position="110"/>
    </location>
</feature>
<feature type="transmembrane region" description="Helical" evidence="5">
    <location>
        <begin position="117"/>
        <end position="135"/>
    </location>
</feature>
<comment type="subcellular location">
    <subcellularLocation>
        <location evidence="1">Membrane</location>
        <topology evidence="1">Multi-pass membrane protein</topology>
    </subcellularLocation>
</comment>
<evidence type="ECO:0000256" key="3">
    <source>
        <dbReference type="ARBA" id="ARBA00022989"/>
    </source>
</evidence>
<proteinExistence type="predicted"/>
<feature type="transmembrane region" description="Helical" evidence="5">
    <location>
        <begin position="28"/>
        <end position="52"/>
    </location>
</feature>
<evidence type="ECO:0000259" key="6">
    <source>
        <dbReference type="Pfam" id="PF04893"/>
    </source>
</evidence>
<evidence type="ECO:0000256" key="2">
    <source>
        <dbReference type="ARBA" id="ARBA00022692"/>
    </source>
</evidence>
<evidence type="ECO:0000256" key="1">
    <source>
        <dbReference type="ARBA" id="ARBA00004141"/>
    </source>
</evidence>
<organism evidence="7 8">
    <name type="scientific">candidate division WOR-3 bacterium 4484_100</name>
    <dbReference type="NCBI Taxonomy" id="1936077"/>
    <lineage>
        <taxon>Bacteria</taxon>
        <taxon>Bacteria division WOR-3</taxon>
    </lineage>
</organism>
<comment type="caution">
    <text evidence="7">The sequence shown here is derived from an EMBL/GenBank/DDBJ whole genome shotgun (WGS) entry which is preliminary data.</text>
</comment>
<dbReference type="AlphaFoldDB" id="A0A1V4QDW5"/>
<protein>
    <recommendedName>
        <fullName evidence="6">Yip1 domain-containing protein</fullName>
    </recommendedName>
</protein>